<keyword evidence="1" id="KW-0472">Membrane</keyword>
<gene>
    <name evidence="2" type="ORF">UNSWCS_955</name>
</gene>
<protein>
    <submittedName>
        <fullName evidence="2">Uncharacterized protein</fullName>
    </submittedName>
</protein>
<dbReference type="Proteomes" id="UP000016620">
    <property type="component" value="Unassembled WGS sequence"/>
</dbReference>
<dbReference type="RefSeq" id="WP_021087744.1">
    <property type="nucleotide sequence ID" value="NZ_ANNG01000021.1"/>
</dbReference>
<dbReference type="AlphaFoldDB" id="U2EWY3"/>
<dbReference type="EMBL" id="ANNG01000021">
    <property type="protein sequence ID" value="ERJ28681.1"/>
    <property type="molecule type" value="Genomic_DNA"/>
</dbReference>
<keyword evidence="1" id="KW-1133">Transmembrane helix</keyword>
<comment type="caution">
    <text evidence="2">The sequence shown here is derived from an EMBL/GenBank/DDBJ whole genome shotgun (WGS) entry which is preliminary data.</text>
</comment>
<keyword evidence="1" id="KW-0812">Transmembrane</keyword>
<organism evidence="2 3">
    <name type="scientific">Campylobacter concisus UNSWCS</name>
    <dbReference type="NCBI Taxonomy" id="1242968"/>
    <lineage>
        <taxon>Bacteria</taxon>
        <taxon>Pseudomonadati</taxon>
        <taxon>Campylobacterota</taxon>
        <taxon>Epsilonproteobacteria</taxon>
        <taxon>Campylobacterales</taxon>
        <taxon>Campylobacteraceae</taxon>
        <taxon>Campylobacter</taxon>
    </lineage>
</organism>
<sequence length="45" mass="5536">MWRLFLDLLFGYVMYKIIKFLALNLYLPALQELIKQIYMKLKLII</sequence>
<evidence type="ECO:0000256" key="1">
    <source>
        <dbReference type="SAM" id="Phobius"/>
    </source>
</evidence>
<name>U2EWY3_9BACT</name>
<accession>U2EWY3</accession>
<reference evidence="2 3" key="1">
    <citation type="journal article" date="2013" name="BMC Genomics">
        <title>Comparative genomics of Campylobacter concisus isolates reveals genetic diversity and provides insights into disease association.</title>
        <authorList>
            <person name="Deshpande N.P."/>
            <person name="Kaakoush N.O."/>
            <person name="Wilkins M.R."/>
            <person name="Mitchell H.M."/>
        </authorList>
    </citation>
    <scope>NUCLEOTIDE SEQUENCE [LARGE SCALE GENOMIC DNA]</scope>
    <source>
        <strain evidence="2 3">UNSWCS</strain>
    </source>
</reference>
<evidence type="ECO:0000313" key="2">
    <source>
        <dbReference type="EMBL" id="ERJ28681.1"/>
    </source>
</evidence>
<evidence type="ECO:0000313" key="3">
    <source>
        <dbReference type="Proteomes" id="UP000016620"/>
    </source>
</evidence>
<dbReference type="PATRIC" id="fig|1242968.3.peg.1209"/>
<proteinExistence type="predicted"/>
<feature type="transmembrane region" description="Helical" evidence="1">
    <location>
        <begin position="12"/>
        <end position="30"/>
    </location>
</feature>